<dbReference type="Gene3D" id="1.10.287.130">
    <property type="match status" value="1"/>
</dbReference>
<feature type="transmembrane region" description="Helical" evidence="7">
    <location>
        <begin position="37"/>
        <end position="55"/>
    </location>
</feature>
<dbReference type="InterPro" id="IPR003661">
    <property type="entry name" value="HisK_dim/P_dom"/>
</dbReference>
<dbReference type="EC" id="2.7.13.3" evidence="2"/>
<evidence type="ECO:0000259" key="8">
    <source>
        <dbReference type="PROSITE" id="PS50109"/>
    </source>
</evidence>
<gene>
    <name evidence="9" type="ORF">GM418_05930</name>
</gene>
<sequence length="447" mass="50191">MHHSIIQILTFFNSGISLIMGFYMLLLRRTAASQGTVYWALGSFVIGIGLLFRLIPPPTGYLSMVAPGIFVTAGLYLYLCGIWKFKKKKMYKWIIIGIPITDFIQSLFFFFVFHSFRIQLIIHVVFLVFYCVLAIAEMLRLSPDQKYLKRIFQTNALSFFIFLLVLLSNIIVVLMNSGFDPFTISESGIVLHIISGLLMIALTFGFLTAVNMRLDKDLRDQLKSKTKFFSIIAHDLRGPVGNIMNVLDLLENESELDEKERKKFMETLHSLSQSTFHLLQNLLEWASRSKNLSNYETEILDINRIVKENLELFKRSAAMKSIGLGFVPGRNVFTSGNANMLQTIIRNLVSNALKFTPEGGRVSIVTTNEAGKVRLQITDSGEGMDKNTLQSLLEFGEGKSKKGTNGEAGAGLGLVLCKEFISLNRGTLSFQSELGKGTRVNVDFPKA</sequence>
<keyword evidence="7" id="KW-1133">Transmembrane helix</keyword>
<reference evidence="9 10" key="1">
    <citation type="submission" date="2019-11" db="EMBL/GenBank/DDBJ databases">
        <authorList>
            <person name="Zheng R.K."/>
            <person name="Sun C.M."/>
        </authorList>
    </citation>
    <scope>NUCLEOTIDE SEQUENCE [LARGE SCALE GENOMIC DNA]</scope>
    <source>
        <strain evidence="9 10">WC007</strain>
    </source>
</reference>
<evidence type="ECO:0000256" key="2">
    <source>
        <dbReference type="ARBA" id="ARBA00012438"/>
    </source>
</evidence>
<keyword evidence="7" id="KW-0472">Membrane</keyword>
<dbReference type="GO" id="GO:0000155">
    <property type="term" value="F:phosphorelay sensor kinase activity"/>
    <property type="evidence" value="ECO:0007669"/>
    <property type="project" value="InterPro"/>
</dbReference>
<keyword evidence="4" id="KW-0808">Transferase</keyword>
<dbReference type="PRINTS" id="PR00344">
    <property type="entry name" value="BCTRLSENSOR"/>
</dbReference>
<evidence type="ECO:0000313" key="9">
    <source>
        <dbReference type="EMBL" id="QGY43214.1"/>
    </source>
</evidence>
<dbReference type="CDD" id="cd00082">
    <property type="entry name" value="HisKA"/>
    <property type="match status" value="1"/>
</dbReference>
<keyword evidence="5" id="KW-0418">Kinase</keyword>
<dbReference type="InterPro" id="IPR036890">
    <property type="entry name" value="HATPase_C_sf"/>
</dbReference>
<dbReference type="InterPro" id="IPR003594">
    <property type="entry name" value="HATPase_dom"/>
</dbReference>
<feature type="transmembrane region" description="Helical" evidence="7">
    <location>
        <begin position="118"/>
        <end position="136"/>
    </location>
</feature>
<accession>A0A6I6JZY6</accession>
<comment type="catalytic activity">
    <reaction evidence="1">
        <text>ATP + protein L-histidine = ADP + protein N-phospho-L-histidine.</text>
        <dbReference type="EC" id="2.7.13.3"/>
    </reaction>
</comment>
<evidence type="ECO:0000256" key="5">
    <source>
        <dbReference type="ARBA" id="ARBA00022777"/>
    </source>
</evidence>
<dbReference type="AlphaFoldDB" id="A0A6I6JZY6"/>
<dbReference type="Gene3D" id="3.30.565.10">
    <property type="entry name" value="Histidine kinase-like ATPase, C-terminal domain"/>
    <property type="match status" value="1"/>
</dbReference>
<name>A0A6I6JZY6_9BACT</name>
<dbReference type="Pfam" id="PF02518">
    <property type="entry name" value="HATPase_c"/>
    <property type="match status" value="1"/>
</dbReference>
<dbReference type="SMART" id="SM00388">
    <property type="entry name" value="HisKA"/>
    <property type="match status" value="1"/>
</dbReference>
<dbReference type="InterPro" id="IPR004358">
    <property type="entry name" value="Sig_transdc_His_kin-like_C"/>
</dbReference>
<feature type="domain" description="Histidine kinase" evidence="8">
    <location>
        <begin position="231"/>
        <end position="447"/>
    </location>
</feature>
<dbReference type="RefSeq" id="WP_158864113.1">
    <property type="nucleotide sequence ID" value="NZ_CP046401.1"/>
</dbReference>
<dbReference type="PANTHER" id="PTHR43711">
    <property type="entry name" value="TWO-COMPONENT HISTIDINE KINASE"/>
    <property type="match status" value="1"/>
</dbReference>
<dbReference type="InterPro" id="IPR005467">
    <property type="entry name" value="His_kinase_dom"/>
</dbReference>
<dbReference type="SUPFAM" id="SSF55874">
    <property type="entry name" value="ATPase domain of HSP90 chaperone/DNA topoisomerase II/histidine kinase"/>
    <property type="match status" value="1"/>
</dbReference>
<dbReference type="InterPro" id="IPR036097">
    <property type="entry name" value="HisK_dim/P_sf"/>
</dbReference>
<evidence type="ECO:0000256" key="1">
    <source>
        <dbReference type="ARBA" id="ARBA00000085"/>
    </source>
</evidence>
<keyword evidence="3" id="KW-0597">Phosphoprotein</keyword>
<feature type="transmembrane region" description="Helical" evidence="7">
    <location>
        <begin position="61"/>
        <end position="79"/>
    </location>
</feature>
<feature type="transmembrane region" description="Helical" evidence="7">
    <location>
        <begin position="157"/>
        <end position="177"/>
    </location>
</feature>
<dbReference type="PANTHER" id="PTHR43711:SF26">
    <property type="entry name" value="SENSOR HISTIDINE KINASE RCSC"/>
    <property type="match status" value="1"/>
</dbReference>
<evidence type="ECO:0000256" key="6">
    <source>
        <dbReference type="ARBA" id="ARBA00023012"/>
    </source>
</evidence>
<dbReference type="SMART" id="SM00387">
    <property type="entry name" value="HATPase_c"/>
    <property type="match status" value="1"/>
</dbReference>
<feature type="transmembrane region" description="Helical" evidence="7">
    <location>
        <begin position="189"/>
        <end position="210"/>
    </location>
</feature>
<dbReference type="KEGG" id="mcos:GM418_05930"/>
<keyword evidence="10" id="KW-1185">Reference proteome</keyword>
<organism evidence="9 10">
    <name type="scientific">Maribellus comscasis</name>
    <dbReference type="NCBI Taxonomy" id="2681766"/>
    <lineage>
        <taxon>Bacteria</taxon>
        <taxon>Pseudomonadati</taxon>
        <taxon>Bacteroidota</taxon>
        <taxon>Bacteroidia</taxon>
        <taxon>Marinilabiliales</taxon>
        <taxon>Prolixibacteraceae</taxon>
        <taxon>Maribellus</taxon>
    </lineage>
</organism>
<evidence type="ECO:0000256" key="7">
    <source>
        <dbReference type="SAM" id="Phobius"/>
    </source>
</evidence>
<evidence type="ECO:0000313" key="10">
    <source>
        <dbReference type="Proteomes" id="UP000428260"/>
    </source>
</evidence>
<proteinExistence type="predicted"/>
<dbReference type="SUPFAM" id="SSF47384">
    <property type="entry name" value="Homodimeric domain of signal transducing histidine kinase"/>
    <property type="match status" value="1"/>
</dbReference>
<protein>
    <recommendedName>
        <fullName evidence="2">histidine kinase</fullName>
        <ecNumber evidence="2">2.7.13.3</ecNumber>
    </recommendedName>
</protein>
<dbReference type="Pfam" id="PF00512">
    <property type="entry name" value="HisKA"/>
    <property type="match status" value="1"/>
</dbReference>
<feature type="transmembrane region" description="Helical" evidence="7">
    <location>
        <begin position="91"/>
        <end position="112"/>
    </location>
</feature>
<dbReference type="InterPro" id="IPR050736">
    <property type="entry name" value="Sensor_HK_Regulatory"/>
</dbReference>
<evidence type="ECO:0000256" key="3">
    <source>
        <dbReference type="ARBA" id="ARBA00022553"/>
    </source>
</evidence>
<dbReference type="PROSITE" id="PS50109">
    <property type="entry name" value="HIS_KIN"/>
    <property type="match status" value="1"/>
</dbReference>
<keyword evidence="7" id="KW-0812">Transmembrane</keyword>
<feature type="transmembrane region" description="Helical" evidence="7">
    <location>
        <begin position="6"/>
        <end position="25"/>
    </location>
</feature>
<dbReference type="Proteomes" id="UP000428260">
    <property type="component" value="Chromosome"/>
</dbReference>
<evidence type="ECO:0000256" key="4">
    <source>
        <dbReference type="ARBA" id="ARBA00022679"/>
    </source>
</evidence>
<keyword evidence="6" id="KW-0902">Two-component regulatory system</keyword>
<dbReference type="EMBL" id="CP046401">
    <property type="protein sequence ID" value="QGY43214.1"/>
    <property type="molecule type" value="Genomic_DNA"/>
</dbReference>